<comment type="caution">
    <text evidence="1">The sequence shown here is derived from an EMBL/GenBank/DDBJ whole genome shotgun (WGS) entry which is preliminary data.</text>
</comment>
<evidence type="ECO:0000313" key="1">
    <source>
        <dbReference type="EMBL" id="HFX13568.1"/>
    </source>
</evidence>
<accession>A0A7C3MHZ5</accession>
<gene>
    <name evidence="1" type="ORF">ENW00_05345</name>
</gene>
<evidence type="ECO:0008006" key="2">
    <source>
        <dbReference type="Google" id="ProtNLM"/>
    </source>
</evidence>
<protein>
    <recommendedName>
        <fullName evidence="2">Arginase</fullName>
    </recommendedName>
</protein>
<reference evidence="1" key="1">
    <citation type="journal article" date="2020" name="mSystems">
        <title>Genome- and Community-Level Interaction Insights into Carbon Utilization and Element Cycling Functions of Hydrothermarchaeota in Hydrothermal Sediment.</title>
        <authorList>
            <person name="Zhou Z."/>
            <person name="Liu Y."/>
            <person name="Xu W."/>
            <person name="Pan J."/>
            <person name="Luo Z.H."/>
            <person name="Li M."/>
        </authorList>
    </citation>
    <scope>NUCLEOTIDE SEQUENCE [LARGE SCALE GENOMIC DNA]</scope>
    <source>
        <strain evidence="1">SpSt-81</strain>
    </source>
</reference>
<proteinExistence type="predicted"/>
<name>A0A7C3MHZ5_DICTH</name>
<organism evidence="1">
    <name type="scientific">Dictyoglomus thermophilum</name>
    <dbReference type="NCBI Taxonomy" id="14"/>
    <lineage>
        <taxon>Bacteria</taxon>
        <taxon>Pseudomonadati</taxon>
        <taxon>Dictyoglomota</taxon>
        <taxon>Dictyoglomia</taxon>
        <taxon>Dictyoglomales</taxon>
        <taxon>Dictyoglomaceae</taxon>
        <taxon>Dictyoglomus</taxon>
    </lineage>
</organism>
<dbReference type="SUPFAM" id="SSF52768">
    <property type="entry name" value="Arginase/deacetylase"/>
    <property type="match status" value="1"/>
</dbReference>
<dbReference type="EMBL" id="DTIN01000015">
    <property type="protein sequence ID" value="HFX13568.1"/>
    <property type="molecule type" value="Genomic_DNA"/>
</dbReference>
<sequence>MSTNFPTLILNFDHVYTNQNQLLSIGKLISFNNISQVKYLCSYEKLEEFKKLIPFDYKGIKFLGKSDFHYLTYLFIRNIKLPFELVVIDHHLDFMETFEGYISCGSWIRDAVRLPFIEKVVVVTDNENISFKDNLFRKLKIIKNDFDILKKYINFPVYISIDKDILDKKYIFTNWEQGMIDLDSFFDILNILSQYKVLGVDVCGEPDFNLIEIKRSEKINLMIHDIFKMYIQEKVTA</sequence>
<dbReference type="AlphaFoldDB" id="A0A7C3MHZ5"/>
<dbReference type="InterPro" id="IPR023696">
    <property type="entry name" value="Ureohydrolase_dom_sf"/>
</dbReference>
<dbReference type="Gene3D" id="3.40.800.10">
    <property type="entry name" value="Ureohydrolase domain"/>
    <property type="match status" value="1"/>
</dbReference>